<keyword evidence="4" id="KW-1185">Reference proteome</keyword>
<dbReference type="InterPro" id="IPR023796">
    <property type="entry name" value="Serpin_dom"/>
</dbReference>
<gene>
    <name evidence="3" type="ORF">ACFPM7_10885</name>
</gene>
<feature type="domain" description="Serpin" evidence="2">
    <location>
        <begin position="6"/>
        <end position="358"/>
    </location>
</feature>
<evidence type="ECO:0000313" key="4">
    <source>
        <dbReference type="Proteomes" id="UP001596157"/>
    </source>
</evidence>
<comment type="caution">
    <text evidence="3">The sequence shown here is derived from an EMBL/GenBank/DDBJ whole genome shotgun (WGS) entry which is preliminary data.</text>
</comment>
<dbReference type="InterPro" id="IPR042185">
    <property type="entry name" value="Serpin_sf_2"/>
</dbReference>
<evidence type="ECO:0000313" key="3">
    <source>
        <dbReference type="EMBL" id="MFC5287557.1"/>
    </source>
</evidence>
<evidence type="ECO:0000259" key="2">
    <source>
        <dbReference type="SMART" id="SM00093"/>
    </source>
</evidence>
<dbReference type="EMBL" id="JBHSKF010000004">
    <property type="protein sequence ID" value="MFC5287557.1"/>
    <property type="molecule type" value="Genomic_DNA"/>
</dbReference>
<sequence length="359" mass="38054">MLDFTLSLHRAIAPDPREQVCWSPFSVASALGLLALGARGATRDELVAVLGDLGELTTAIAAASRLDEVGPDDDAPTIAVSNTLWADEAITIHRSFAEELAGWSDGSVRNAPFRSEAEKARGMINDDVAETTRGLIPELVPAGAIRSDTVASLVNALYLKSAWRNPFAEGGTQDRPFHAPGGRVDVPTMMLNERIGYAARDGWQVVTVPALGGVDAVVLLPDADLAEAEAALTPQSLGALLSAPEPAQVRLLLPKLKAKTQAELSDVLAALGVRTVFTREADLGGITPDWLAVQAVLHESVLKVDEQGFEGAAATAVMMRLASMPAEPVEVAADRPFLFLVRHRETGVVYFVARVTDPS</sequence>
<dbReference type="PROSITE" id="PS00284">
    <property type="entry name" value="SERPIN"/>
    <property type="match status" value="1"/>
</dbReference>
<dbReference type="InterPro" id="IPR036186">
    <property type="entry name" value="Serpin_sf"/>
</dbReference>
<proteinExistence type="inferred from homology"/>
<evidence type="ECO:0000256" key="1">
    <source>
        <dbReference type="RuleBase" id="RU000411"/>
    </source>
</evidence>
<dbReference type="InterPro" id="IPR023795">
    <property type="entry name" value="Serpin_CS"/>
</dbReference>
<dbReference type="SMART" id="SM00093">
    <property type="entry name" value="SERPIN"/>
    <property type="match status" value="1"/>
</dbReference>
<reference evidence="4" key="1">
    <citation type="journal article" date="2019" name="Int. J. Syst. Evol. Microbiol.">
        <title>The Global Catalogue of Microorganisms (GCM) 10K type strain sequencing project: providing services to taxonomists for standard genome sequencing and annotation.</title>
        <authorList>
            <consortium name="The Broad Institute Genomics Platform"/>
            <consortium name="The Broad Institute Genome Sequencing Center for Infectious Disease"/>
            <person name="Wu L."/>
            <person name="Ma J."/>
        </authorList>
    </citation>
    <scope>NUCLEOTIDE SEQUENCE [LARGE SCALE GENOMIC DNA]</scope>
    <source>
        <strain evidence="4">CCUG 59778</strain>
    </source>
</reference>
<dbReference type="Gene3D" id="2.30.39.10">
    <property type="entry name" value="Alpha-1-antitrypsin, domain 1"/>
    <property type="match status" value="1"/>
</dbReference>
<name>A0ABW0EL38_9PSEU</name>
<organism evidence="3 4">
    <name type="scientific">Actinokineospora guangxiensis</name>
    <dbReference type="NCBI Taxonomy" id="1490288"/>
    <lineage>
        <taxon>Bacteria</taxon>
        <taxon>Bacillati</taxon>
        <taxon>Actinomycetota</taxon>
        <taxon>Actinomycetes</taxon>
        <taxon>Pseudonocardiales</taxon>
        <taxon>Pseudonocardiaceae</taxon>
        <taxon>Actinokineospora</taxon>
    </lineage>
</organism>
<protein>
    <submittedName>
        <fullName evidence="3">Serpin family protein</fullName>
    </submittedName>
</protein>
<dbReference type="InterPro" id="IPR042178">
    <property type="entry name" value="Serpin_sf_1"/>
</dbReference>
<dbReference type="Pfam" id="PF00079">
    <property type="entry name" value="Serpin"/>
    <property type="match status" value="1"/>
</dbReference>
<dbReference type="CDD" id="cd19590">
    <property type="entry name" value="serpin_thermopin-like"/>
    <property type="match status" value="1"/>
</dbReference>
<dbReference type="InterPro" id="IPR000215">
    <property type="entry name" value="Serpin_fam"/>
</dbReference>
<comment type="similarity">
    <text evidence="1">Belongs to the serpin family.</text>
</comment>
<accession>A0ABW0EL38</accession>
<dbReference type="PANTHER" id="PTHR11461:SF211">
    <property type="entry name" value="GH10112P-RELATED"/>
    <property type="match status" value="1"/>
</dbReference>
<dbReference type="PANTHER" id="PTHR11461">
    <property type="entry name" value="SERINE PROTEASE INHIBITOR, SERPIN"/>
    <property type="match status" value="1"/>
</dbReference>
<dbReference type="Proteomes" id="UP001596157">
    <property type="component" value="Unassembled WGS sequence"/>
</dbReference>
<dbReference type="SUPFAM" id="SSF56574">
    <property type="entry name" value="Serpins"/>
    <property type="match status" value="1"/>
</dbReference>
<dbReference type="Gene3D" id="3.30.497.10">
    <property type="entry name" value="Antithrombin, subunit I, domain 2"/>
    <property type="match status" value="1"/>
</dbReference>
<dbReference type="RefSeq" id="WP_378246652.1">
    <property type="nucleotide sequence ID" value="NZ_JBHSKF010000004.1"/>
</dbReference>